<feature type="transmembrane region" description="Helical" evidence="2">
    <location>
        <begin position="21"/>
        <end position="39"/>
    </location>
</feature>
<evidence type="ECO:0000313" key="4">
    <source>
        <dbReference type="EMBL" id="EKX53700.1"/>
    </source>
</evidence>
<dbReference type="Gene3D" id="2.30.42.10">
    <property type="match status" value="1"/>
</dbReference>
<keyword evidence="2" id="KW-0472">Membrane</keyword>
<dbReference type="GeneID" id="17310411"/>
<dbReference type="EMBL" id="JH992969">
    <property type="protein sequence ID" value="EKX53700.1"/>
    <property type="molecule type" value="Genomic_DNA"/>
</dbReference>
<dbReference type="OrthoDB" id="10007415at2759"/>
<keyword evidence="2" id="KW-0812">Transmembrane</keyword>
<dbReference type="GO" id="GO:0005254">
    <property type="term" value="F:chloride channel activity"/>
    <property type="evidence" value="ECO:0007669"/>
    <property type="project" value="InterPro"/>
</dbReference>
<reference evidence="4 6" key="1">
    <citation type="journal article" date="2012" name="Nature">
        <title>Algal genomes reveal evolutionary mosaicism and the fate of nucleomorphs.</title>
        <authorList>
            <consortium name="DOE Joint Genome Institute"/>
            <person name="Curtis B.A."/>
            <person name="Tanifuji G."/>
            <person name="Burki F."/>
            <person name="Gruber A."/>
            <person name="Irimia M."/>
            <person name="Maruyama S."/>
            <person name="Arias M.C."/>
            <person name="Ball S.G."/>
            <person name="Gile G.H."/>
            <person name="Hirakawa Y."/>
            <person name="Hopkins J.F."/>
            <person name="Kuo A."/>
            <person name="Rensing S.A."/>
            <person name="Schmutz J."/>
            <person name="Symeonidi A."/>
            <person name="Elias M."/>
            <person name="Eveleigh R.J."/>
            <person name="Herman E.K."/>
            <person name="Klute M.J."/>
            <person name="Nakayama T."/>
            <person name="Obornik M."/>
            <person name="Reyes-Prieto A."/>
            <person name="Armbrust E.V."/>
            <person name="Aves S.J."/>
            <person name="Beiko R.G."/>
            <person name="Coutinho P."/>
            <person name="Dacks J.B."/>
            <person name="Durnford D.G."/>
            <person name="Fast N.M."/>
            <person name="Green B.R."/>
            <person name="Grisdale C.J."/>
            <person name="Hempel F."/>
            <person name="Henrissat B."/>
            <person name="Hoppner M.P."/>
            <person name="Ishida K."/>
            <person name="Kim E."/>
            <person name="Koreny L."/>
            <person name="Kroth P.G."/>
            <person name="Liu Y."/>
            <person name="Malik S.B."/>
            <person name="Maier U.G."/>
            <person name="McRose D."/>
            <person name="Mock T."/>
            <person name="Neilson J.A."/>
            <person name="Onodera N.T."/>
            <person name="Poole A.M."/>
            <person name="Pritham E.J."/>
            <person name="Richards T.A."/>
            <person name="Rocap G."/>
            <person name="Roy S.W."/>
            <person name="Sarai C."/>
            <person name="Schaack S."/>
            <person name="Shirato S."/>
            <person name="Slamovits C.H."/>
            <person name="Spencer D.F."/>
            <person name="Suzuki S."/>
            <person name="Worden A.Z."/>
            <person name="Zauner S."/>
            <person name="Barry K."/>
            <person name="Bell C."/>
            <person name="Bharti A.K."/>
            <person name="Crow J.A."/>
            <person name="Grimwood J."/>
            <person name="Kramer R."/>
            <person name="Lindquist E."/>
            <person name="Lucas S."/>
            <person name="Salamov A."/>
            <person name="McFadden G.I."/>
            <person name="Lane C.E."/>
            <person name="Keeling P.J."/>
            <person name="Gray M.W."/>
            <person name="Grigoriev I.V."/>
            <person name="Archibald J.M."/>
        </authorList>
    </citation>
    <scope>NUCLEOTIDE SEQUENCE</scope>
    <source>
        <strain evidence="4 6">CCMP2712</strain>
    </source>
</reference>
<dbReference type="CDD" id="cd00136">
    <property type="entry name" value="PDZ_canonical"/>
    <property type="match status" value="1"/>
</dbReference>
<evidence type="ECO:0000256" key="2">
    <source>
        <dbReference type="SAM" id="Phobius"/>
    </source>
</evidence>
<evidence type="ECO:0000313" key="6">
    <source>
        <dbReference type="Proteomes" id="UP000011087"/>
    </source>
</evidence>
<dbReference type="Proteomes" id="UP000011087">
    <property type="component" value="Unassembled WGS sequence"/>
</dbReference>
<gene>
    <name evidence="4" type="ORF">GUITHDRAFT_100675</name>
</gene>
<feature type="region of interest" description="Disordered" evidence="1">
    <location>
        <begin position="335"/>
        <end position="357"/>
    </location>
</feature>
<proteinExistence type="predicted"/>
<dbReference type="PaxDb" id="55529-EKX53700"/>
<keyword evidence="2" id="KW-1133">Transmembrane helix</keyword>
<name>L1JZR8_GUITC</name>
<dbReference type="SUPFAM" id="SSF50156">
    <property type="entry name" value="PDZ domain-like"/>
    <property type="match status" value="1"/>
</dbReference>
<keyword evidence="6" id="KW-1185">Reference proteome</keyword>
<dbReference type="PROSITE" id="PS50106">
    <property type="entry name" value="PDZ"/>
    <property type="match status" value="1"/>
</dbReference>
<dbReference type="KEGG" id="gtt:GUITHDRAFT_100675"/>
<feature type="domain" description="PDZ" evidence="3">
    <location>
        <begin position="241"/>
        <end position="328"/>
    </location>
</feature>
<dbReference type="InterPro" id="IPR041489">
    <property type="entry name" value="PDZ_6"/>
</dbReference>
<protein>
    <recommendedName>
        <fullName evidence="3">PDZ domain-containing protein</fullName>
    </recommendedName>
</protein>
<dbReference type="InterPro" id="IPR036034">
    <property type="entry name" value="PDZ_sf"/>
</dbReference>
<dbReference type="SMART" id="SM00228">
    <property type="entry name" value="PDZ"/>
    <property type="match status" value="1"/>
</dbReference>
<organism evidence="4">
    <name type="scientific">Guillardia theta (strain CCMP2712)</name>
    <name type="common">Cryptophyte</name>
    <dbReference type="NCBI Taxonomy" id="905079"/>
    <lineage>
        <taxon>Eukaryota</taxon>
        <taxon>Cryptophyceae</taxon>
        <taxon>Pyrenomonadales</taxon>
        <taxon>Geminigeraceae</taxon>
        <taxon>Guillardia</taxon>
    </lineage>
</organism>
<evidence type="ECO:0000313" key="5">
    <source>
        <dbReference type="EnsemblProtists" id="EKX53700"/>
    </source>
</evidence>
<dbReference type="RefSeq" id="XP_005840680.1">
    <property type="nucleotide sequence ID" value="XM_005840623.1"/>
</dbReference>
<dbReference type="EnsemblProtists" id="EKX53700">
    <property type="protein sequence ID" value="EKX53700"/>
    <property type="gene ID" value="GUITHDRAFT_100675"/>
</dbReference>
<reference evidence="5" key="3">
    <citation type="submission" date="2016-03" db="UniProtKB">
        <authorList>
            <consortium name="EnsemblProtists"/>
        </authorList>
    </citation>
    <scope>IDENTIFICATION</scope>
</reference>
<reference evidence="6" key="2">
    <citation type="submission" date="2012-11" db="EMBL/GenBank/DDBJ databases">
        <authorList>
            <person name="Kuo A."/>
            <person name="Curtis B.A."/>
            <person name="Tanifuji G."/>
            <person name="Burki F."/>
            <person name="Gruber A."/>
            <person name="Irimia M."/>
            <person name="Maruyama S."/>
            <person name="Arias M.C."/>
            <person name="Ball S.G."/>
            <person name="Gile G.H."/>
            <person name="Hirakawa Y."/>
            <person name="Hopkins J.F."/>
            <person name="Rensing S.A."/>
            <person name="Schmutz J."/>
            <person name="Symeonidi A."/>
            <person name="Elias M."/>
            <person name="Eveleigh R.J."/>
            <person name="Herman E.K."/>
            <person name="Klute M.J."/>
            <person name="Nakayama T."/>
            <person name="Obornik M."/>
            <person name="Reyes-Prieto A."/>
            <person name="Armbrust E.V."/>
            <person name="Aves S.J."/>
            <person name="Beiko R.G."/>
            <person name="Coutinho P."/>
            <person name="Dacks J.B."/>
            <person name="Durnford D.G."/>
            <person name="Fast N.M."/>
            <person name="Green B.R."/>
            <person name="Grisdale C."/>
            <person name="Hempe F."/>
            <person name="Henrissat B."/>
            <person name="Hoppner M.P."/>
            <person name="Ishida K.-I."/>
            <person name="Kim E."/>
            <person name="Koreny L."/>
            <person name="Kroth P.G."/>
            <person name="Liu Y."/>
            <person name="Malik S.-B."/>
            <person name="Maier U.G."/>
            <person name="McRose D."/>
            <person name="Mock T."/>
            <person name="Neilson J.A."/>
            <person name="Onodera N.T."/>
            <person name="Poole A.M."/>
            <person name="Pritham E.J."/>
            <person name="Richards T.A."/>
            <person name="Rocap G."/>
            <person name="Roy S.W."/>
            <person name="Sarai C."/>
            <person name="Schaack S."/>
            <person name="Shirato S."/>
            <person name="Slamovits C.H."/>
            <person name="Spencer D.F."/>
            <person name="Suzuki S."/>
            <person name="Worden A.Z."/>
            <person name="Zauner S."/>
            <person name="Barry K."/>
            <person name="Bell C."/>
            <person name="Bharti A.K."/>
            <person name="Crow J.A."/>
            <person name="Grimwood J."/>
            <person name="Kramer R."/>
            <person name="Lindquist E."/>
            <person name="Lucas S."/>
            <person name="Salamov A."/>
            <person name="McFadden G.I."/>
            <person name="Lane C.E."/>
            <person name="Keeling P.J."/>
            <person name="Gray M.W."/>
            <person name="Grigoriev I.V."/>
            <person name="Archibald J.M."/>
        </authorList>
    </citation>
    <scope>NUCLEOTIDE SEQUENCE</scope>
    <source>
        <strain evidence="6">CCMP2712</strain>
    </source>
</reference>
<dbReference type="Pfam" id="PF17820">
    <property type="entry name" value="PDZ_6"/>
    <property type="match status" value="1"/>
</dbReference>
<accession>L1JZR8</accession>
<sequence>MKIQLLFISYASLFMNNGKGNLWSCFLFPVTAYLILGLVEVANNMADPFGEDENDFNQEAIVKILYNESKAICELPPEEFLDKLGSKENMPTRGIDGEFFDIDALSSSEMHSLELPEIPVKEISWSKADVDRILKEKEALENELTRSGIPKLSEQIRYLVESITSLTEQQRQGSLLQEKMVERVKNIRQQMSDQQLESKLLKEGTEKLENMTITHMKRVERMEQINLTAIEKLNKTMLQIESKYNQQSANPDVFGFTLANKVSWDGEQHLFVEEVRQGSSAHRAGLIRGDELTAVDGIKATEMQFYELVNYVSEKASNEIVIDVVKVVNMETPAPSKATHSTEFSRRRGQGDQHISNTPFSHLTGFSTMEQSHKSEMFVPDTPYEASEQFKSTVKIPKLSLATSGGGTDMQEEQRQEEIRLDSALSDPQDANIDNASHFMDASQGYRRITSKGNAILTAQHDSSESADSREQIMKVGVHSDKKAVELPSPWSSEGGLSEVSILSHDANSVKPFVDKDYITRRSKSIWLHVTPDELSHRVEEIMRIDAEADTLDLHNADQTASPGHWNLEFKSTLTPQ</sequence>
<dbReference type="AlphaFoldDB" id="L1JZR8"/>
<evidence type="ECO:0000256" key="1">
    <source>
        <dbReference type="SAM" id="MobiDB-lite"/>
    </source>
</evidence>
<dbReference type="InterPro" id="IPR001478">
    <property type="entry name" value="PDZ"/>
</dbReference>
<evidence type="ECO:0000259" key="3">
    <source>
        <dbReference type="PROSITE" id="PS50106"/>
    </source>
</evidence>
<dbReference type="HOGENOM" id="CLU_472883_0_0_1"/>